<keyword evidence="8" id="KW-0812">Transmembrane</keyword>
<evidence type="ECO:0000256" key="7">
    <source>
        <dbReference type="ARBA" id="ARBA00022833"/>
    </source>
</evidence>
<sequence>MAEAAAAVQQHRFFCHSCKGEVSPKLPEYTCPRCESGFIEEVTDDSSIHKEKTFFPLKKIKLLIFLVFRQFLLFLPFIFSHHLFPHELTLPSFPRIIQQIFAGFFANSAIPGSQHPFSWSGMLHSSPGDYAWGQSGLDAIVTQVSAAATSPAKITSFTHVPTQQEVFGSPPLGTKSANQDFPSQKKAFSELISHLIHPKLLPPFPSSKDELGMGIHWEWGFIEKGNSLGKGIHWEREFTEKGNSLRKGINWEREFIN</sequence>
<organism evidence="10 11">
    <name type="scientific">Junco hyemalis</name>
    <name type="common">Dark-eyed junco</name>
    <dbReference type="NCBI Taxonomy" id="40217"/>
    <lineage>
        <taxon>Eukaryota</taxon>
        <taxon>Metazoa</taxon>
        <taxon>Chordata</taxon>
        <taxon>Craniata</taxon>
        <taxon>Vertebrata</taxon>
        <taxon>Euteleostomi</taxon>
        <taxon>Archelosauria</taxon>
        <taxon>Archosauria</taxon>
        <taxon>Dinosauria</taxon>
        <taxon>Saurischia</taxon>
        <taxon>Theropoda</taxon>
        <taxon>Coelurosauria</taxon>
        <taxon>Aves</taxon>
        <taxon>Neognathae</taxon>
        <taxon>Neoaves</taxon>
        <taxon>Telluraves</taxon>
        <taxon>Australaves</taxon>
        <taxon>Passeriformes</taxon>
        <taxon>Passerellidae</taxon>
        <taxon>Junco</taxon>
    </lineage>
</organism>
<evidence type="ECO:0000313" key="11">
    <source>
        <dbReference type="Proteomes" id="UP000694408"/>
    </source>
</evidence>
<dbReference type="AlphaFoldDB" id="A0A8C5IWU2"/>
<evidence type="ECO:0000259" key="9">
    <source>
        <dbReference type="Pfam" id="PF14369"/>
    </source>
</evidence>
<reference evidence="10" key="1">
    <citation type="submission" date="2025-08" db="UniProtKB">
        <authorList>
            <consortium name="Ensembl"/>
        </authorList>
    </citation>
    <scope>IDENTIFICATION</scope>
</reference>
<keyword evidence="4" id="KW-0479">Metal-binding</keyword>
<dbReference type="InterPro" id="IPR039525">
    <property type="entry name" value="RNF126-like_zinc-ribbon"/>
</dbReference>
<evidence type="ECO:0000256" key="8">
    <source>
        <dbReference type="SAM" id="Phobius"/>
    </source>
</evidence>
<evidence type="ECO:0000256" key="3">
    <source>
        <dbReference type="ARBA" id="ARBA00022679"/>
    </source>
</evidence>
<keyword evidence="7" id="KW-0862">Zinc</keyword>
<evidence type="ECO:0000256" key="1">
    <source>
        <dbReference type="ARBA" id="ARBA00000900"/>
    </source>
</evidence>
<dbReference type="EC" id="2.3.2.27" evidence="2"/>
<evidence type="ECO:0000313" key="10">
    <source>
        <dbReference type="Ensembl" id="ENSJHYP00000010282.1"/>
    </source>
</evidence>
<keyword evidence="5" id="KW-0863">Zinc-finger</keyword>
<name>A0A8C5IWU2_JUNHY</name>
<reference evidence="10" key="2">
    <citation type="submission" date="2025-09" db="UniProtKB">
        <authorList>
            <consortium name="Ensembl"/>
        </authorList>
    </citation>
    <scope>IDENTIFICATION</scope>
</reference>
<keyword evidence="8" id="KW-0472">Membrane</keyword>
<dbReference type="Proteomes" id="UP000694408">
    <property type="component" value="Unplaced"/>
</dbReference>
<feature type="domain" description="E3 ubiquitin-protein ligase RNF126-like zinc-ribbon" evidence="9">
    <location>
        <begin position="12"/>
        <end position="41"/>
    </location>
</feature>
<keyword evidence="8" id="KW-1133">Transmembrane helix</keyword>
<dbReference type="Ensembl" id="ENSJHYT00000012431.1">
    <property type="protein sequence ID" value="ENSJHYP00000010282.1"/>
    <property type="gene ID" value="ENSJHYG00000008043.1"/>
</dbReference>
<keyword evidence="6" id="KW-0833">Ubl conjugation pathway</keyword>
<comment type="catalytic activity">
    <reaction evidence="1">
        <text>S-ubiquitinyl-[E2 ubiquitin-conjugating enzyme]-L-cysteine + [acceptor protein]-L-lysine = [E2 ubiquitin-conjugating enzyme]-L-cysteine + N(6)-ubiquitinyl-[acceptor protein]-L-lysine.</text>
        <dbReference type="EC" id="2.3.2.27"/>
    </reaction>
</comment>
<evidence type="ECO:0000256" key="6">
    <source>
        <dbReference type="ARBA" id="ARBA00022786"/>
    </source>
</evidence>
<proteinExistence type="predicted"/>
<dbReference type="Pfam" id="PF14369">
    <property type="entry name" value="Zn_ribbon_19"/>
    <property type="match status" value="1"/>
</dbReference>
<dbReference type="GO" id="GO:0061630">
    <property type="term" value="F:ubiquitin protein ligase activity"/>
    <property type="evidence" value="ECO:0007669"/>
    <property type="project" value="UniProtKB-EC"/>
</dbReference>
<evidence type="ECO:0000256" key="4">
    <source>
        <dbReference type="ARBA" id="ARBA00022723"/>
    </source>
</evidence>
<dbReference type="GO" id="GO:0008270">
    <property type="term" value="F:zinc ion binding"/>
    <property type="evidence" value="ECO:0007669"/>
    <property type="project" value="UniProtKB-KW"/>
</dbReference>
<accession>A0A8C5IWU2</accession>
<protein>
    <recommendedName>
        <fullName evidence="2">RING-type E3 ubiquitin transferase</fullName>
        <ecNumber evidence="2">2.3.2.27</ecNumber>
    </recommendedName>
</protein>
<evidence type="ECO:0000256" key="5">
    <source>
        <dbReference type="ARBA" id="ARBA00022771"/>
    </source>
</evidence>
<keyword evidence="11" id="KW-1185">Reference proteome</keyword>
<evidence type="ECO:0000256" key="2">
    <source>
        <dbReference type="ARBA" id="ARBA00012483"/>
    </source>
</evidence>
<feature type="transmembrane region" description="Helical" evidence="8">
    <location>
        <begin position="62"/>
        <end position="84"/>
    </location>
</feature>
<keyword evidence="3" id="KW-0808">Transferase</keyword>